<dbReference type="Proteomes" id="UP000249282">
    <property type="component" value="Unassembled WGS sequence"/>
</dbReference>
<comment type="caution">
    <text evidence="2">The sequence shown here is derived from an EMBL/GenBank/DDBJ whole genome shotgun (WGS) entry which is preliminary data.</text>
</comment>
<protein>
    <recommendedName>
        <fullName evidence="1">Transcriptional regulator SutA RNAP-binding domain-containing protein</fullName>
    </recommendedName>
</protein>
<feature type="domain" description="Transcriptional regulator SutA RNAP-binding" evidence="1">
    <location>
        <begin position="25"/>
        <end position="56"/>
    </location>
</feature>
<organism evidence="2 3">
    <name type="scientific">Acinetobacter johnsonii</name>
    <dbReference type="NCBI Taxonomy" id="40214"/>
    <lineage>
        <taxon>Bacteria</taxon>
        <taxon>Pseudomonadati</taxon>
        <taxon>Pseudomonadota</taxon>
        <taxon>Gammaproteobacteria</taxon>
        <taxon>Moraxellales</taxon>
        <taxon>Moraxellaceae</taxon>
        <taxon>Acinetobacter</taxon>
    </lineage>
</organism>
<dbReference type="Pfam" id="PF20661">
    <property type="entry name" value="SutA-RBD"/>
    <property type="match status" value="1"/>
</dbReference>
<evidence type="ECO:0000313" key="3">
    <source>
        <dbReference type="Proteomes" id="UP000249282"/>
    </source>
</evidence>
<accession>A0A2W5RUU1</accession>
<evidence type="ECO:0000313" key="2">
    <source>
        <dbReference type="EMBL" id="PZQ93466.1"/>
    </source>
</evidence>
<dbReference type="EMBL" id="QFQJ01000003">
    <property type="protein sequence ID" value="PZQ93466.1"/>
    <property type="molecule type" value="Genomic_DNA"/>
</dbReference>
<sequence length="148" mass="16501">MNELLQQRIESVQAGRNTTHAQIEAKRSLREQLDSDLEAFLKNGGAVEQLPQGFSGECSKGWNGSKPKSQKTMREVMANSVAQARALNNNPSVIAWKEAKEKGLKHFNGTVCITCGSTLRYTSTRSCFSCNKASSLRRAERMRKERHA</sequence>
<dbReference type="AlphaFoldDB" id="A0A2W5RUU1"/>
<name>A0A2W5RUU1_ACIJO</name>
<gene>
    <name evidence="2" type="ORF">DI542_01080</name>
</gene>
<reference evidence="2 3" key="1">
    <citation type="submission" date="2017-11" db="EMBL/GenBank/DDBJ databases">
        <title>Infants hospitalized years apart are colonized by the same room-sourced microbial strains.</title>
        <authorList>
            <person name="Brooks B."/>
            <person name="Olm M.R."/>
            <person name="Firek B.A."/>
            <person name="Baker R."/>
            <person name="Thomas B.C."/>
            <person name="Morowitz M.J."/>
            <person name="Banfield J.F."/>
        </authorList>
    </citation>
    <scope>NUCLEOTIDE SEQUENCE [LARGE SCALE GENOMIC DNA]</scope>
    <source>
        <strain evidence="2">S2_003_000_R3_20</strain>
    </source>
</reference>
<evidence type="ECO:0000259" key="1">
    <source>
        <dbReference type="Pfam" id="PF20661"/>
    </source>
</evidence>
<dbReference type="InterPro" id="IPR049191">
    <property type="entry name" value="SutA_RBD"/>
</dbReference>
<proteinExistence type="predicted"/>